<dbReference type="RefSeq" id="WP_152576295.1">
    <property type="nucleotide sequence ID" value="NZ_JAATJI010000001.1"/>
</dbReference>
<dbReference type="EMBL" id="WIOL01000001">
    <property type="protein sequence ID" value="MQT15829.1"/>
    <property type="molecule type" value="Genomic_DNA"/>
</dbReference>
<evidence type="ECO:0000313" key="2">
    <source>
        <dbReference type="Proteomes" id="UP000481327"/>
    </source>
</evidence>
<name>A0A7C9GSY8_9SPHN</name>
<protein>
    <submittedName>
        <fullName evidence="1">Uncharacterized protein</fullName>
    </submittedName>
</protein>
<proteinExistence type="predicted"/>
<dbReference type="Proteomes" id="UP000481327">
    <property type="component" value="Unassembled WGS sequence"/>
</dbReference>
<organism evidence="1 2">
    <name type="scientific">Sandarakinorhabdus fusca</name>
    <dbReference type="NCBI Taxonomy" id="1439888"/>
    <lineage>
        <taxon>Bacteria</taxon>
        <taxon>Pseudomonadati</taxon>
        <taxon>Pseudomonadota</taxon>
        <taxon>Alphaproteobacteria</taxon>
        <taxon>Sphingomonadales</taxon>
        <taxon>Sphingosinicellaceae</taxon>
        <taxon>Sandarakinorhabdus</taxon>
    </lineage>
</organism>
<keyword evidence="2" id="KW-1185">Reference proteome</keyword>
<accession>A0A7C9GSY8</accession>
<reference evidence="1 2" key="1">
    <citation type="submission" date="2019-09" db="EMBL/GenBank/DDBJ databases">
        <title>Polymorphobacter sp. isolated from a lake in China.</title>
        <authorList>
            <person name="Liu Z."/>
        </authorList>
    </citation>
    <scope>NUCLEOTIDE SEQUENCE [LARGE SCALE GENOMIC DNA]</scope>
    <source>
        <strain evidence="1 2">D40P</strain>
    </source>
</reference>
<sequence>MSDGKSDDFTAKAEKLGDEALKAGARFVETDTGRKVADATDTAFATADELARKVADSELGRKALESDLGKQATQLARDASDKTRASIPNVLARNVAVGAAAGAVLSIPLPIIGPVIGAILGGGIGYLRTITKKS</sequence>
<gene>
    <name evidence="1" type="ORF">F3168_00935</name>
</gene>
<evidence type="ECO:0000313" key="1">
    <source>
        <dbReference type="EMBL" id="MQT15829.1"/>
    </source>
</evidence>
<dbReference type="AlphaFoldDB" id="A0A7C9GSY8"/>
<comment type="caution">
    <text evidence="1">The sequence shown here is derived from an EMBL/GenBank/DDBJ whole genome shotgun (WGS) entry which is preliminary data.</text>
</comment>